<dbReference type="Proteomes" id="UP000515129">
    <property type="component" value="Chromosome 1"/>
</dbReference>
<dbReference type="KEGG" id="caua:113107673"/>
<evidence type="ECO:0000256" key="1">
    <source>
        <dbReference type="ARBA" id="ARBA00017902"/>
    </source>
</evidence>
<dbReference type="OrthoDB" id="10054061at2759"/>
<proteinExistence type="predicted"/>
<dbReference type="AlphaFoldDB" id="A0A6P6PYA1"/>
<evidence type="ECO:0000313" key="4">
    <source>
        <dbReference type="Proteomes" id="UP000515129"/>
    </source>
</evidence>
<evidence type="ECO:0000256" key="2">
    <source>
        <dbReference type="SAM" id="MobiDB-lite"/>
    </source>
</evidence>
<accession>A0A6P6PYA1</accession>
<dbReference type="RefSeq" id="XP_026126128.1">
    <property type="nucleotide sequence ID" value="XM_026270343.1"/>
</dbReference>
<keyword evidence="4" id="KW-1185">Reference proteome</keyword>
<evidence type="ECO:0000256" key="3">
    <source>
        <dbReference type="SAM" id="Phobius"/>
    </source>
</evidence>
<gene>
    <name evidence="5" type="primary">LOC113107673</name>
</gene>
<sequence>MAEGGFDPCECICSHEHAMRRLISLLRQSQSYCTDTECLQDMPGPSSSVEGDITVPMIIMGWLVLALMLFLIRPASMRGPSASSKPSGPRGNPGRDPPAAPPVD</sequence>
<protein>
    <recommendedName>
        <fullName evidence="1">Small integral membrane protein 14</fullName>
    </recommendedName>
</protein>
<dbReference type="PANTHER" id="PTHR31019">
    <property type="entry name" value="SMALL INTEGRAL MEMBRANE PROTEIN 14"/>
    <property type="match status" value="1"/>
</dbReference>
<reference evidence="5" key="1">
    <citation type="submission" date="2025-08" db="UniProtKB">
        <authorList>
            <consortium name="RefSeq"/>
        </authorList>
    </citation>
    <scope>IDENTIFICATION</scope>
    <source>
        <strain evidence="5">Wakin</strain>
        <tissue evidence="5">Muscle</tissue>
    </source>
</reference>
<keyword evidence="3" id="KW-0812">Transmembrane</keyword>
<evidence type="ECO:0000313" key="5">
    <source>
        <dbReference type="RefSeq" id="XP_026126128.1"/>
    </source>
</evidence>
<organism evidence="4 5">
    <name type="scientific">Carassius auratus</name>
    <name type="common">Goldfish</name>
    <dbReference type="NCBI Taxonomy" id="7957"/>
    <lineage>
        <taxon>Eukaryota</taxon>
        <taxon>Metazoa</taxon>
        <taxon>Chordata</taxon>
        <taxon>Craniata</taxon>
        <taxon>Vertebrata</taxon>
        <taxon>Euteleostomi</taxon>
        <taxon>Actinopterygii</taxon>
        <taxon>Neopterygii</taxon>
        <taxon>Teleostei</taxon>
        <taxon>Ostariophysi</taxon>
        <taxon>Cypriniformes</taxon>
        <taxon>Cyprinidae</taxon>
        <taxon>Cyprininae</taxon>
        <taxon>Carassius</taxon>
    </lineage>
</organism>
<feature type="transmembrane region" description="Helical" evidence="3">
    <location>
        <begin position="53"/>
        <end position="72"/>
    </location>
</feature>
<keyword evidence="3" id="KW-1133">Transmembrane helix</keyword>
<dbReference type="PANTHER" id="PTHR31019:SF1">
    <property type="entry name" value="SMALL INTEGRAL MEMBRANE PROTEIN 14"/>
    <property type="match status" value="1"/>
</dbReference>
<keyword evidence="3" id="KW-0472">Membrane</keyword>
<feature type="region of interest" description="Disordered" evidence="2">
    <location>
        <begin position="77"/>
        <end position="104"/>
    </location>
</feature>
<dbReference type="GeneID" id="113107673"/>
<name>A0A6P6PYA1_CARAU</name>
<dbReference type="GO" id="GO:0005783">
    <property type="term" value="C:endoplasmic reticulum"/>
    <property type="evidence" value="ECO:0007669"/>
    <property type="project" value="TreeGrafter"/>
</dbReference>
<feature type="compositionally biased region" description="Pro residues" evidence="2">
    <location>
        <begin position="95"/>
        <end position="104"/>
    </location>
</feature>
<dbReference type="InterPro" id="IPR020309">
    <property type="entry name" value="Smim-14"/>
</dbReference>
<dbReference type="Pfam" id="PF11027">
    <property type="entry name" value="DUF2615"/>
    <property type="match status" value="1"/>
</dbReference>